<proteinExistence type="predicted"/>
<accession>A0A8S0W9H2</accession>
<feature type="transmembrane region" description="Helical" evidence="1">
    <location>
        <begin position="101"/>
        <end position="120"/>
    </location>
</feature>
<dbReference type="Proteomes" id="UP000836597">
    <property type="component" value="Chromosome"/>
</dbReference>
<dbReference type="KEGG" id="aacx:DEACI_3278"/>
<keyword evidence="1" id="KW-0472">Membrane</keyword>
<keyword evidence="1" id="KW-1133">Transmembrane helix</keyword>
<gene>
    <name evidence="3" type="ORF">DEACI_1715</name>
    <name evidence="2" type="ORF">DEACI_3278</name>
</gene>
<dbReference type="EMBL" id="CDGJ01000048">
    <property type="protein sequence ID" value="CEJ07254.1"/>
    <property type="molecule type" value="Genomic_DNA"/>
</dbReference>
<dbReference type="InterPro" id="IPR036259">
    <property type="entry name" value="MFS_trans_sf"/>
</dbReference>
<name>A0A8S0W9H2_9FIRM</name>
<dbReference type="Proteomes" id="UP001071230">
    <property type="component" value="Unassembled WGS sequence"/>
</dbReference>
<reference evidence="3" key="1">
    <citation type="submission" date="2014-11" db="EMBL/GenBank/DDBJ databases">
        <authorList>
            <person name="Hornung B.V."/>
        </authorList>
    </citation>
    <scope>NUCLEOTIDE SEQUENCE</scope>
    <source>
        <strain evidence="3">INE</strain>
    </source>
</reference>
<evidence type="ECO:0000313" key="2">
    <source>
        <dbReference type="EMBL" id="CAA7602599.1"/>
    </source>
</evidence>
<reference evidence="2" key="2">
    <citation type="submission" date="2020-01" db="EMBL/GenBank/DDBJ databases">
        <authorList>
            <person name="Hornung B."/>
        </authorList>
    </citation>
    <scope>NUCLEOTIDE SEQUENCE</scope>
    <source>
        <strain evidence="2">PacBioINE</strain>
    </source>
</reference>
<evidence type="ECO:0000256" key="1">
    <source>
        <dbReference type="SAM" id="Phobius"/>
    </source>
</evidence>
<organism evidence="2">
    <name type="scientific">Acididesulfobacillus acetoxydans</name>
    <dbReference type="NCBI Taxonomy" id="1561005"/>
    <lineage>
        <taxon>Bacteria</taxon>
        <taxon>Bacillati</taxon>
        <taxon>Bacillota</taxon>
        <taxon>Clostridia</taxon>
        <taxon>Eubacteriales</taxon>
        <taxon>Peptococcaceae</taxon>
        <taxon>Acididesulfobacillus</taxon>
    </lineage>
</organism>
<dbReference type="EMBL" id="LR746496">
    <property type="protein sequence ID" value="CAA7602599.1"/>
    <property type="molecule type" value="Genomic_DNA"/>
</dbReference>
<evidence type="ECO:0000313" key="3">
    <source>
        <dbReference type="EMBL" id="CEJ07254.1"/>
    </source>
</evidence>
<sequence length="139" mass="14672">MPISTAGMNAVPKPLIGRATALQNTFRNVSGSIGTAILSTLMQTHTDTAFNTYLQNLSNHVLQGISSYGMSPSVYGVTNPKQALHLLLALKQLAFQAGAQYALKISIIIIVLAFVAALAIGKKQERFGLDGAQAAKSTK</sequence>
<evidence type="ECO:0000313" key="4">
    <source>
        <dbReference type="Proteomes" id="UP001071230"/>
    </source>
</evidence>
<dbReference type="AlphaFoldDB" id="A0A8S0W9H2"/>
<dbReference type="RefSeq" id="WP_240985940.1">
    <property type="nucleotide sequence ID" value="NZ_CDGJ01000048.1"/>
</dbReference>
<dbReference type="SUPFAM" id="SSF103473">
    <property type="entry name" value="MFS general substrate transporter"/>
    <property type="match status" value="1"/>
</dbReference>
<keyword evidence="1" id="KW-0812">Transmembrane</keyword>
<protein>
    <submittedName>
        <fullName evidence="3">Major facilitator superfamily domain, general substrate transporter</fullName>
    </submittedName>
    <submittedName>
        <fullName evidence="2">Major facilitator superfamily transporter</fullName>
    </submittedName>
</protein>
<keyword evidence="4" id="KW-1185">Reference proteome</keyword>